<feature type="compositionally biased region" description="Basic and acidic residues" evidence="1">
    <location>
        <begin position="176"/>
        <end position="188"/>
    </location>
</feature>
<name>A0AA86V380_9FABA</name>
<organism evidence="2 3">
    <name type="scientific">Sphenostylis stenocarpa</name>
    <dbReference type="NCBI Taxonomy" id="92480"/>
    <lineage>
        <taxon>Eukaryota</taxon>
        <taxon>Viridiplantae</taxon>
        <taxon>Streptophyta</taxon>
        <taxon>Embryophyta</taxon>
        <taxon>Tracheophyta</taxon>
        <taxon>Spermatophyta</taxon>
        <taxon>Magnoliopsida</taxon>
        <taxon>eudicotyledons</taxon>
        <taxon>Gunneridae</taxon>
        <taxon>Pentapetalae</taxon>
        <taxon>rosids</taxon>
        <taxon>fabids</taxon>
        <taxon>Fabales</taxon>
        <taxon>Fabaceae</taxon>
        <taxon>Papilionoideae</taxon>
        <taxon>50 kb inversion clade</taxon>
        <taxon>NPAAA clade</taxon>
        <taxon>indigoferoid/millettioid clade</taxon>
        <taxon>Phaseoleae</taxon>
        <taxon>Sphenostylis</taxon>
    </lineage>
</organism>
<gene>
    <name evidence="2" type="ORF">AYBTSS11_LOCUS3394</name>
</gene>
<evidence type="ECO:0000313" key="2">
    <source>
        <dbReference type="EMBL" id="CAJ1909247.1"/>
    </source>
</evidence>
<feature type="compositionally biased region" description="Polar residues" evidence="1">
    <location>
        <begin position="152"/>
        <end position="165"/>
    </location>
</feature>
<dbReference type="PANTHER" id="PTHR34055:SF7">
    <property type="entry name" value="NEUROFILAMENT MEDIUM POLYPEPTIDE-LIKE"/>
    <property type="match status" value="1"/>
</dbReference>
<reference evidence="2" key="1">
    <citation type="submission" date="2023-10" db="EMBL/GenBank/DDBJ databases">
        <authorList>
            <person name="Domelevo Entfellner J.-B."/>
        </authorList>
    </citation>
    <scope>NUCLEOTIDE SEQUENCE</scope>
</reference>
<evidence type="ECO:0000256" key="1">
    <source>
        <dbReference type="SAM" id="MobiDB-lite"/>
    </source>
</evidence>
<proteinExistence type="predicted"/>
<dbReference type="AlphaFoldDB" id="A0AA86V380"/>
<feature type="region of interest" description="Disordered" evidence="1">
    <location>
        <begin position="93"/>
        <end position="117"/>
    </location>
</feature>
<sequence length="227" mass="25133">MNHTGSGAGEDEKLLALCNNLPLKSPVVQVLIDLHGRKLIQDRSCCQKVKLASFVRFRIRSLDPLIACSELVIQNFGNSGIKHASPVWHLAMGRGRGKGKKQSVISEDPGSGEEDKVPAYRRRGRPLKPLIDEIEEVEVTDITEKDEENVKGNGSTNDLKTQAITVNKRKRKRSTQIKEKIDPMKEDNGILAKSGPDDSIKSTGFRQNGSRRKNKPRRAAEAGVDCK</sequence>
<feature type="region of interest" description="Disordered" evidence="1">
    <location>
        <begin position="145"/>
        <end position="227"/>
    </location>
</feature>
<dbReference type="Gramene" id="rna-AYBTSS11_LOCUS3394">
    <property type="protein sequence ID" value="CAJ1909247.1"/>
    <property type="gene ID" value="gene-AYBTSS11_LOCUS3394"/>
</dbReference>
<dbReference type="Proteomes" id="UP001189624">
    <property type="component" value="Chromosome 1"/>
</dbReference>
<keyword evidence="3" id="KW-1185">Reference proteome</keyword>
<dbReference type="PANTHER" id="PTHR34055">
    <property type="entry name" value="OS09G0491596 PROTEIN"/>
    <property type="match status" value="1"/>
</dbReference>
<accession>A0AA86V380</accession>
<protein>
    <submittedName>
        <fullName evidence="2">Uncharacterized protein</fullName>
    </submittedName>
</protein>
<evidence type="ECO:0000313" key="3">
    <source>
        <dbReference type="Proteomes" id="UP001189624"/>
    </source>
</evidence>
<dbReference type="EMBL" id="OY731398">
    <property type="protein sequence ID" value="CAJ1909247.1"/>
    <property type="molecule type" value="Genomic_DNA"/>
</dbReference>
<feature type="compositionally biased region" description="Basic and acidic residues" evidence="1">
    <location>
        <begin position="218"/>
        <end position="227"/>
    </location>
</feature>